<reference evidence="1 2" key="1">
    <citation type="journal article" date="2019" name="Commun. Biol.">
        <title>The bagworm genome reveals a unique fibroin gene that provides high tensile strength.</title>
        <authorList>
            <person name="Kono N."/>
            <person name="Nakamura H."/>
            <person name="Ohtoshi R."/>
            <person name="Tomita M."/>
            <person name="Numata K."/>
            <person name="Arakawa K."/>
        </authorList>
    </citation>
    <scope>NUCLEOTIDE SEQUENCE [LARGE SCALE GENOMIC DNA]</scope>
</reference>
<sequence>MSVIVVGSSATVSGYRCGHEPFAPTRASSRAGNIAVYLMAPTLALCPPLRERRLNLEGVDVYWAVSRIEAPGYEAMISGPRPRSRKGVAPVAG</sequence>
<evidence type="ECO:0000313" key="2">
    <source>
        <dbReference type="Proteomes" id="UP000299102"/>
    </source>
</evidence>
<dbReference type="EMBL" id="BGZK01002731">
    <property type="protein sequence ID" value="GBP96092.1"/>
    <property type="molecule type" value="Genomic_DNA"/>
</dbReference>
<organism evidence="1 2">
    <name type="scientific">Eumeta variegata</name>
    <name type="common">Bagworm moth</name>
    <name type="synonym">Eumeta japonica</name>
    <dbReference type="NCBI Taxonomy" id="151549"/>
    <lineage>
        <taxon>Eukaryota</taxon>
        <taxon>Metazoa</taxon>
        <taxon>Ecdysozoa</taxon>
        <taxon>Arthropoda</taxon>
        <taxon>Hexapoda</taxon>
        <taxon>Insecta</taxon>
        <taxon>Pterygota</taxon>
        <taxon>Neoptera</taxon>
        <taxon>Endopterygota</taxon>
        <taxon>Lepidoptera</taxon>
        <taxon>Glossata</taxon>
        <taxon>Ditrysia</taxon>
        <taxon>Tineoidea</taxon>
        <taxon>Psychidae</taxon>
        <taxon>Oiketicinae</taxon>
        <taxon>Eumeta</taxon>
    </lineage>
</organism>
<gene>
    <name evidence="1" type="ORF">EVAR_24076_1</name>
</gene>
<accession>A0A4C2A8G3</accession>
<proteinExistence type="predicted"/>
<comment type="caution">
    <text evidence="1">The sequence shown here is derived from an EMBL/GenBank/DDBJ whole genome shotgun (WGS) entry which is preliminary data.</text>
</comment>
<dbReference type="Proteomes" id="UP000299102">
    <property type="component" value="Unassembled WGS sequence"/>
</dbReference>
<protein>
    <submittedName>
        <fullName evidence="1">Uncharacterized protein</fullName>
    </submittedName>
</protein>
<keyword evidence="2" id="KW-1185">Reference proteome</keyword>
<evidence type="ECO:0000313" key="1">
    <source>
        <dbReference type="EMBL" id="GBP96092.1"/>
    </source>
</evidence>
<name>A0A4C2A8G3_EUMVA</name>
<dbReference type="AlphaFoldDB" id="A0A4C2A8G3"/>